<dbReference type="AlphaFoldDB" id="A0A8H3WLH8"/>
<organism evidence="2 3">
    <name type="scientific">Colletotrichum asianum</name>
    <dbReference type="NCBI Taxonomy" id="702518"/>
    <lineage>
        <taxon>Eukaryota</taxon>
        <taxon>Fungi</taxon>
        <taxon>Dikarya</taxon>
        <taxon>Ascomycota</taxon>
        <taxon>Pezizomycotina</taxon>
        <taxon>Sordariomycetes</taxon>
        <taxon>Hypocreomycetidae</taxon>
        <taxon>Glomerellales</taxon>
        <taxon>Glomerellaceae</taxon>
        <taxon>Colletotrichum</taxon>
        <taxon>Colletotrichum gloeosporioides species complex</taxon>
    </lineage>
</organism>
<evidence type="ECO:0000313" key="3">
    <source>
        <dbReference type="Proteomes" id="UP000434172"/>
    </source>
</evidence>
<name>A0A8H3WLH8_9PEZI</name>
<dbReference type="Proteomes" id="UP000434172">
    <property type="component" value="Unassembled WGS sequence"/>
</dbReference>
<proteinExistence type="predicted"/>
<evidence type="ECO:0000313" key="2">
    <source>
        <dbReference type="EMBL" id="KAF0329104.1"/>
    </source>
</evidence>
<protein>
    <submittedName>
        <fullName evidence="2">Uncharacterized protein</fullName>
    </submittedName>
</protein>
<keyword evidence="3" id="KW-1185">Reference proteome</keyword>
<reference evidence="2 3" key="1">
    <citation type="submission" date="2019-12" db="EMBL/GenBank/DDBJ databases">
        <title>A genome sequence resource for the geographically widespread anthracnose pathogen Colletotrichum asianum.</title>
        <authorList>
            <person name="Meng Y."/>
        </authorList>
    </citation>
    <scope>NUCLEOTIDE SEQUENCE [LARGE SCALE GENOMIC DNA]</scope>
    <source>
        <strain evidence="2 3">ICMP 18580</strain>
    </source>
</reference>
<evidence type="ECO:0000256" key="1">
    <source>
        <dbReference type="SAM" id="MobiDB-lite"/>
    </source>
</evidence>
<comment type="caution">
    <text evidence="2">The sequence shown here is derived from an EMBL/GenBank/DDBJ whole genome shotgun (WGS) entry which is preliminary data.</text>
</comment>
<accession>A0A8H3WLH8</accession>
<feature type="region of interest" description="Disordered" evidence="1">
    <location>
        <begin position="30"/>
        <end position="60"/>
    </location>
</feature>
<dbReference type="EMBL" id="WOWK01000014">
    <property type="protein sequence ID" value="KAF0329104.1"/>
    <property type="molecule type" value="Genomic_DNA"/>
</dbReference>
<sequence>MAVLFALFDANTCWDKLNGNINGNASGLVAQEEETGRSHSRPPFIGTHKAQPSTTQRRDPAQIRFQSAAPSSLAVALSRRDKLRVTSPQNSFPLTGPVSVRSPCHGSFACHATPCQRSPIEMCPLLHSMLV</sequence>
<gene>
    <name evidence="2" type="ORF">GQ607_003772</name>
</gene>